<accession>A0A2S8HVS2</accession>
<dbReference type="EMBL" id="PUIN01000001">
    <property type="protein sequence ID" value="PQP06660.1"/>
    <property type="molecule type" value="Genomic_DNA"/>
</dbReference>
<organism evidence="1 2">
    <name type="scientific">Pseudomonas frederiksbergensis</name>
    <dbReference type="NCBI Taxonomy" id="104087"/>
    <lineage>
        <taxon>Bacteria</taxon>
        <taxon>Pseudomonadati</taxon>
        <taxon>Pseudomonadota</taxon>
        <taxon>Gammaproteobacteria</taxon>
        <taxon>Pseudomonadales</taxon>
        <taxon>Pseudomonadaceae</taxon>
        <taxon>Pseudomonas</taxon>
    </lineage>
</organism>
<reference evidence="1 2" key="1">
    <citation type="submission" date="2018-02" db="EMBL/GenBank/DDBJ databases">
        <title>Draft genome sequencing of Pseudomonas frederiksbergensis 11-D3.</title>
        <authorList>
            <person name="Zheng B.-X."/>
        </authorList>
    </citation>
    <scope>NUCLEOTIDE SEQUENCE [LARGE SCALE GENOMIC DNA]</scope>
    <source>
        <strain evidence="1 2">11-D3</strain>
    </source>
</reference>
<dbReference type="RefSeq" id="WP_019580780.1">
    <property type="nucleotide sequence ID" value="NZ_PUIN01000001.1"/>
</dbReference>
<evidence type="ECO:0000313" key="2">
    <source>
        <dbReference type="Proteomes" id="UP000239687"/>
    </source>
</evidence>
<protein>
    <submittedName>
        <fullName evidence="1">Uncharacterized protein</fullName>
    </submittedName>
</protein>
<sequence length="136" mass="15182">MELKFCHIYAGYDAVLGHLFCRGATVSSGENAPRYELYICSVLDAIAQIPQDCDRLLGYIASIENGSEQSVETGGNDVALTMDASGVQVDIRVNDDWNGQPEGKFTLEEWRIVLEQWRYFLGLPESEESVVTFKLP</sequence>
<dbReference type="AlphaFoldDB" id="A0A2S8HVS2"/>
<gene>
    <name evidence="1" type="ORF">C5612_02585</name>
</gene>
<comment type="caution">
    <text evidence="1">The sequence shown here is derived from an EMBL/GenBank/DDBJ whole genome shotgun (WGS) entry which is preliminary data.</text>
</comment>
<dbReference type="Proteomes" id="UP000239687">
    <property type="component" value="Unassembled WGS sequence"/>
</dbReference>
<evidence type="ECO:0000313" key="1">
    <source>
        <dbReference type="EMBL" id="PQP06660.1"/>
    </source>
</evidence>
<proteinExistence type="predicted"/>
<name>A0A2S8HVS2_9PSED</name>